<evidence type="ECO:0000313" key="4">
    <source>
        <dbReference type="EMBL" id="PDH39417.1"/>
    </source>
</evidence>
<dbReference type="Gene3D" id="3.40.50.720">
    <property type="entry name" value="NAD(P)-binding Rossmann-like Domain"/>
    <property type="match status" value="1"/>
</dbReference>
<dbReference type="SUPFAM" id="SSF55347">
    <property type="entry name" value="Glyceraldehyde-3-phosphate dehydrogenase-like, C-terminal domain"/>
    <property type="match status" value="1"/>
</dbReference>
<evidence type="ECO:0000259" key="3">
    <source>
        <dbReference type="Pfam" id="PF01408"/>
    </source>
</evidence>
<name>A0A2A5WT59_9GAMM</name>
<dbReference type="PANTHER" id="PTHR22604:SF105">
    <property type="entry name" value="TRANS-1,2-DIHYDROBENZENE-1,2-DIOL DEHYDROGENASE"/>
    <property type="match status" value="1"/>
</dbReference>
<dbReference type="GO" id="GO:0000166">
    <property type="term" value="F:nucleotide binding"/>
    <property type="evidence" value="ECO:0007669"/>
    <property type="project" value="InterPro"/>
</dbReference>
<organism evidence="4 5">
    <name type="scientific">OM182 bacterium MED-G24</name>
    <dbReference type="NCBI Taxonomy" id="1986255"/>
    <lineage>
        <taxon>Bacteria</taxon>
        <taxon>Pseudomonadati</taxon>
        <taxon>Pseudomonadota</taxon>
        <taxon>Gammaproteobacteria</taxon>
        <taxon>OMG group</taxon>
        <taxon>OM182 clade</taxon>
    </lineage>
</organism>
<dbReference type="InterPro" id="IPR000683">
    <property type="entry name" value="Gfo/Idh/MocA-like_OxRdtase_N"/>
</dbReference>
<dbReference type="EMBL" id="NTKD01000025">
    <property type="protein sequence ID" value="PDH39417.1"/>
    <property type="molecule type" value="Genomic_DNA"/>
</dbReference>
<protein>
    <recommendedName>
        <fullName evidence="3">Gfo/Idh/MocA-like oxidoreductase N-terminal domain-containing protein</fullName>
    </recommendedName>
</protein>
<comment type="caution">
    <text evidence="4">The sequence shown here is derived from an EMBL/GenBank/DDBJ whole genome shotgun (WGS) entry which is preliminary data.</text>
</comment>
<dbReference type="Pfam" id="PF01408">
    <property type="entry name" value="GFO_IDH_MocA"/>
    <property type="match status" value="1"/>
</dbReference>
<reference evidence="4 5" key="1">
    <citation type="submission" date="2017-08" db="EMBL/GenBank/DDBJ databases">
        <title>Fine stratification of microbial communities through a metagenomic profile of the photic zone.</title>
        <authorList>
            <person name="Haro-Moreno J.M."/>
            <person name="Lopez-Perez M."/>
            <person name="De La Torre J."/>
            <person name="Picazo A."/>
            <person name="Camacho A."/>
            <person name="Rodriguez-Valera F."/>
        </authorList>
    </citation>
    <scope>NUCLEOTIDE SEQUENCE [LARGE SCALE GENOMIC DNA]</scope>
    <source>
        <strain evidence="4">MED-G24</strain>
    </source>
</reference>
<dbReference type="Proteomes" id="UP000219327">
    <property type="component" value="Unassembled WGS sequence"/>
</dbReference>
<proteinExistence type="inferred from homology"/>
<feature type="domain" description="Gfo/Idh/MocA-like oxidoreductase N-terminal" evidence="3">
    <location>
        <begin position="32"/>
        <end position="148"/>
    </location>
</feature>
<dbReference type="Gene3D" id="3.30.360.10">
    <property type="entry name" value="Dihydrodipicolinate Reductase, domain 2"/>
    <property type="match status" value="2"/>
</dbReference>
<keyword evidence="2" id="KW-0560">Oxidoreductase</keyword>
<accession>A0A2A5WT59</accession>
<comment type="similarity">
    <text evidence="1">Belongs to the Gfo/Idh/MocA family.</text>
</comment>
<evidence type="ECO:0000313" key="5">
    <source>
        <dbReference type="Proteomes" id="UP000219327"/>
    </source>
</evidence>
<gene>
    <name evidence="4" type="ORF">CNE99_05760</name>
</gene>
<sequence>MAKKSAPPPAQVFTPRDVSLGQTRAENVAFPLRWGIIGTGEISRQFVAAARECAGATIVGVSSRTAENAYAFAKAHGVEKAYDSYEEMVSAPDIDIVYIGTPGEVHKEHSLMAIEAGKHVLCEKELTNGVADAEEMYTAAAKHNVMLQDGVWTRFFPALEHARYLIEEGAIGDVVMVQSAFSTVYTLQAVTLAYGDAKPTNIQVGGSRGGAGGVMLDFEDDRFAFVTSVAFGSEFSEVTEFVGSKGRITLEEPGHCPTALTVRIPPAVPSRYMNGNTPSPLQRFEYPLPDSIRMPQPFPNQQGFIYMVEAIHRCLAAGLRECPQFNKAESLHLIGMIEAVNNVRDANPNF</sequence>
<dbReference type="PANTHER" id="PTHR22604">
    <property type="entry name" value="OXIDOREDUCTASES"/>
    <property type="match status" value="1"/>
</dbReference>
<evidence type="ECO:0000256" key="1">
    <source>
        <dbReference type="ARBA" id="ARBA00010928"/>
    </source>
</evidence>
<dbReference type="SUPFAM" id="SSF51735">
    <property type="entry name" value="NAD(P)-binding Rossmann-fold domains"/>
    <property type="match status" value="1"/>
</dbReference>
<dbReference type="InterPro" id="IPR036291">
    <property type="entry name" value="NAD(P)-bd_dom_sf"/>
</dbReference>
<dbReference type="InterPro" id="IPR050984">
    <property type="entry name" value="Gfo/Idh/MocA_domain"/>
</dbReference>
<evidence type="ECO:0000256" key="2">
    <source>
        <dbReference type="ARBA" id="ARBA00023002"/>
    </source>
</evidence>
<dbReference type="GO" id="GO:0016491">
    <property type="term" value="F:oxidoreductase activity"/>
    <property type="evidence" value="ECO:0007669"/>
    <property type="project" value="UniProtKB-KW"/>
</dbReference>
<dbReference type="AlphaFoldDB" id="A0A2A5WT59"/>